<dbReference type="EMBL" id="MKVH01000024">
    <property type="protein sequence ID" value="OJX56746.1"/>
    <property type="molecule type" value="Genomic_DNA"/>
</dbReference>
<dbReference type="GO" id="GO:0003824">
    <property type="term" value="F:catalytic activity"/>
    <property type="evidence" value="ECO:0007669"/>
    <property type="project" value="InterPro"/>
</dbReference>
<organism evidence="1 2">
    <name type="scientific">Candidatus Kapaibacterium thiocyanatum</name>
    <dbReference type="NCBI Taxonomy" id="1895771"/>
    <lineage>
        <taxon>Bacteria</taxon>
        <taxon>Pseudomonadati</taxon>
        <taxon>Candidatus Kapaibacteriota</taxon>
        <taxon>Candidatus Kapaibacteriia</taxon>
        <taxon>Candidatus Kapaibacteriales</taxon>
        <taxon>Candidatus Kapaibacteriaceae</taxon>
        <taxon>Candidatus Kapaibacterium</taxon>
    </lineage>
</organism>
<dbReference type="GO" id="GO:0051536">
    <property type="term" value="F:iron-sulfur cluster binding"/>
    <property type="evidence" value="ECO:0007669"/>
    <property type="project" value="InterPro"/>
</dbReference>
<dbReference type="NCBIfam" id="TIGR04517">
    <property type="entry name" value="rSAM_PoyD"/>
    <property type="match status" value="1"/>
</dbReference>
<dbReference type="AlphaFoldDB" id="A0A1M3KWE2"/>
<evidence type="ECO:0008006" key="3">
    <source>
        <dbReference type="Google" id="ProtNLM"/>
    </source>
</evidence>
<name>A0A1M3KWE2_9BACT</name>
<dbReference type="STRING" id="1895771.BGO89_09425"/>
<evidence type="ECO:0000313" key="2">
    <source>
        <dbReference type="Proteomes" id="UP000184233"/>
    </source>
</evidence>
<accession>A0A1M3KWE2</accession>
<comment type="caution">
    <text evidence="1">The sequence shown here is derived from an EMBL/GenBank/DDBJ whole genome shotgun (WGS) entry which is preliminary data.</text>
</comment>
<dbReference type="SFLD" id="SFLDS00029">
    <property type="entry name" value="Radical_SAM"/>
    <property type="match status" value="1"/>
</dbReference>
<evidence type="ECO:0000313" key="1">
    <source>
        <dbReference type="EMBL" id="OJX56746.1"/>
    </source>
</evidence>
<proteinExistence type="predicted"/>
<dbReference type="Proteomes" id="UP000184233">
    <property type="component" value="Unassembled WGS sequence"/>
</dbReference>
<reference evidence="1 2" key="1">
    <citation type="submission" date="2016-09" db="EMBL/GenBank/DDBJ databases">
        <title>Genome-resolved meta-omics ties microbial dynamics to process performance in biotechnology for thiocyanate degradation.</title>
        <authorList>
            <person name="Kantor R.S."/>
            <person name="Huddy R.J."/>
            <person name="Iyer R."/>
            <person name="Thomas B.C."/>
            <person name="Brown C.T."/>
            <person name="Anantharaman K."/>
            <person name="Tringe S."/>
            <person name="Hettich R.L."/>
            <person name="Harrison S.T."/>
            <person name="Banfield J.F."/>
        </authorList>
    </citation>
    <scope>NUCLEOTIDE SEQUENCE [LARGE SCALE GENOMIC DNA]</scope>
    <source>
        <strain evidence="1">59-99</strain>
    </source>
</reference>
<sequence>MTITHDLSAAMTMEAYHEALRELAHEKRFLEKWSSDPTFRQALTDDMEGTLEARGLRLDTEELNAIVAGGTSAVFDRLQTLAYLKMMWTNRFYHEHCQPADAAWQQWRVRQINRQVLDLGPHHAMQNIHSSLAVELNKGCSVGCWFCALSPDKKSVPLDYHSGGRETFHALITALQNELGAAVDSGFLYWGTEPMDNPDYEQYCVDFHTITGTFPPTTTAVAHKHPERIKNLLDLAAKHGSWLTRFSVLTTSLMDRIHATYTPEELALAECLPLNREADYAYGVAGRYRDYLQAHPEAAVEQRAKLRRAPWYESVKDYLNDDTHAHGSIACVTGFLVNTVDRTISLIAPVTADDAHPLGYITFAQVEFTSADDIPATVADVVARGRRLVLADDDICAIPSWVNTQIDDDALVVTGRIGGKARRAHHGNVEAMDALVNTLRQGTCNRADVIRTVATSSSVDAAWVSDAIDGLWKLGVLIEPVRV</sequence>
<protein>
    <recommendedName>
        <fullName evidence="3">Radical SAM family RiPP maturation amino acid epimerase</fullName>
    </recommendedName>
</protein>
<dbReference type="InterPro" id="IPR030950">
    <property type="entry name" value="rSAM_PoyD"/>
</dbReference>
<dbReference type="InterPro" id="IPR007197">
    <property type="entry name" value="rSAM"/>
</dbReference>
<gene>
    <name evidence="1" type="ORF">BGO89_09425</name>
</gene>